<evidence type="ECO:0000313" key="2">
    <source>
        <dbReference type="Proteomes" id="UP001331761"/>
    </source>
</evidence>
<proteinExistence type="predicted"/>
<protein>
    <submittedName>
        <fullName evidence="1">Uncharacterized protein</fullName>
    </submittedName>
</protein>
<accession>A0AAN8G6W2</accession>
<sequence length="78" mass="8742">VKFRRAGLLVSYNVCVSFSYNYAPAVDSDRPLGNRQSDDYPGWGVRSELLVNIEEGSDITMSDTSVSLDFFSENLITR</sequence>
<dbReference type="AlphaFoldDB" id="A0AAN8G6W2"/>
<name>A0AAN8G6W2_TRICO</name>
<dbReference type="EMBL" id="WIXE01002328">
    <property type="protein sequence ID" value="KAK5984910.1"/>
    <property type="molecule type" value="Genomic_DNA"/>
</dbReference>
<feature type="non-terminal residue" evidence="1">
    <location>
        <position position="1"/>
    </location>
</feature>
<evidence type="ECO:0000313" key="1">
    <source>
        <dbReference type="EMBL" id="KAK5984910.1"/>
    </source>
</evidence>
<gene>
    <name evidence="1" type="ORF">GCK32_010346</name>
</gene>
<reference evidence="1 2" key="1">
    <citation type="submission" date="2019-10" db="EMBL/GenBank/DDBJ databases">
        <title>Assembly and Annotation for the nematode Trichostrongylus colubriformis.</title>
        <authorList>
            <person name="Martin J."/>
        </authorList>
    </citation>
    <scope>NUCLEOTIDE SEQUENCE [LARGE SCALE GENOMIC DNA]</scope>
    <source>
        <strain evidence="1">G859</strain>
        <tissue evidence="1">Whole worm</tissue>
    </source>
</reference>
<organism evidence="1 2">
    <name type="scientific">Trichostrongylus colubriformis</name>
    <name type="common">Black scour worm</name>
    <dbReference type="NCBI Taxonomy" id="6319"/>
    <lineage>
        <taxon>Eukaryota</taxon>
        <taxon>Metazoa</taxon>
        <taxon>Ecdysozoa</taxon>
        <taxon>Nematoda</taxon>
        <taxon>Chromadorea</taxon>
        <taxon>Rhabditida</taxon>
        <taxon>Rhabditina</taxon>
        <taxon>Rhabditomorpha</taxon>
        <taxon>Strongyloidea</taxon>
        <taxon>Trichostrongylidae</taxon>
        <taxon>Trichostrongylus</taxon>
    </lineage>
</organism>
<keyword evidence="2" id="KW-1185">Reference proteome</keyword>
<comment type="caution">
    <text evidence="1">The sequence shown here is derived from an EMBL/GenBank/DDBJ whole genome shotgun (WGS) entry which is preliminary data.</text>
</comment>
<dbReference type="Proteomes" id="UP001331761">
    <property type="component" value="Unassembled WGS sequence"/>
</dbReference>